<dbReference type="InterPro" id="IPR036162">
    <property type="entry name" value="Resolvase-like_N_sf"/>
</dbReference>
<feature type="domain" description="Resolvase/invertase-type recombinase catalytic" evidence="3">
    <location>
        <begin position="2"/>
        <end position="136"/>
    </location>
</feature>
<sequence length="216" mass="23752">MALVGLVRVGTDKQDTQRQRDALDPICLKAFAEKVSGKLATDKRPALLEALSHIRDGDMLTVQEVDRLGRNLLEGLIVLNDPFQQGIAVKVREGIAACEHTERSLILDPALALTEDRRRDIVRKTKDGLEAARRRGRVGGRRPVVDDDKHAAILARRRRGESIRAIAAGGKVSVGVVHKTLTDAKDSWVAPSVFFSTPIQRTRCPCVEVIALTLNE</sequence>
<comment type="caution">
    <text evidence="4">The sequence shown here is derived from an EMBL/GenBank/DDBJ whole genome shotgun (WGS) entry which is preliminary data.</text>
</comment>
<reference evidence="5" key="1">
    <citation type="journal article" date="2019" name="Int. J. Syst. Evol. Microbiol.">
        <title>The Global Catalogue of Microorganisms (GCM) 10K type strain sequencing project: providing services to taxonomists for standard genome sequencing and annotation.</title>
        <authorList>
            <consortium name="The Broad Institute Genomics Platform"/>
            <consortium name="The Broad Institute Genome Sequencing Center for Infectious Disease"/>
            <person name="Wu L."/>
            <person name="Ma J."/>
        </authorList>
    </citation>
    <scope>NUCLEOTIDE SEQUENCE [LARGE SCALE GENOMIC DNA]</scope>
    <source>
        <strain evidence="5">XZYJ18</strain>
    </source>
</reference>
<dbReference type="RefSeq" id="WP_378573171.1">
    <property type="nucleotide sequence ID" value="NZ_JBHSFQ010000007.1"/>
</dbReference>
<dbReference type="Pfam" id="PF00239">
    <property type="entry name" value="Resolvase"/>
    <property type="match status" value="1"/>
</dbReference>
<accession>A0ABV9DUU2</accession>
<dbReference type="InterPro" id="IPR050639">
    <property type="entry name" value="SSR_resolvase"/>
</dbReference>
<evidence type="ECO:0000256" key="1">
    <source>
        <dbReference type="ARBA" id="ARBA00023125"/>
    </source>
</evidence>
<keyword evidence="2" id="KW-0233">DNA recombination</keyword>
<keyword evidence="1" id="KW-0238">DNA-binding</keyword>
<organism evidence="4 5">
    <name type="scientific">Nocardiopsis mangrovi</name>
    <dbReference type="NCBI Taxonomy" id="1179818"/>
    <lineage>
        <taxon>Bacteria</taxon>
        <taxon>Bacillati</taxon>
        <taxon>Actinomycetota</taxon>
        <taxon>Actinomycetes</taxon>
        <taxon>Streptosporangiales</taxon>
        <taxon>Nocardiopsidaceae</taxon>
        <taxon>Nocardiopsis</taxon>
    </lineage>
</organism>
<keyword evidence="5" id="KW-1185">Reference proteome</keyword>
<dbReference type="InterPro" id="IPR006119">
    <property type="entry name" value="Resolv_N"/>
</dbReference>
<dbReference type="PROSITE" id="PS51736">
    <property type="entry name" value="RECOMBINASES_3"/>
    <property type="match status" value="1"/>
</dbReference>
<dbReference type="Proteomes" id="UP001595923">
    <property type="component" value="Unassembled WGS sequence"/>
</dbReference>
<evidence type="ECO:0000259" key="3">
    <source>
        <dbReference type="PROSITE" id="PS51736"/>
    </source>
</evidence>
<evidence type="ECO:0000313" key="5">
    <source>
        <dbReference type="Proteomes" id="UP001595923"/>
    </source>
</evidence>
<dbReference type="EMBL" id="JBHSFQ010000007">
    <property type="protein sequence ID" value="MFC4562182.1"/>
    <property type="molecule type" value="Genomic_DNA"/>
</dbReference>
<dbReference type="PANTHER" id="PTHR30461">
    <property type="entry name" value="DNA-INVERTASE FROM LAMBDOID PROPHAGE"/>
    <property type="match status" value="1"/>
</dbReference>
<evidence type="ECO:0000313" key="4">
    <source>
        <dbReference type="EMBL" id="MFC4562182.1"/>
    </source>
</evidence>
<dbReference type="PANTHER" id="PTHR30461:SF2">
    <property type="entry name" value="SERINE RECOMBINASE PINE-RELATED"/>
    <property type="match status" value="1"/>
</dbReference>
<evidence type="ECO:0000256" key="2">
    <source>
        <dbReference type="ARBA" id="ARBA00023172"/>
    </source>
</evidence>
<protein>
    <submittedName>
        <fullName evidence="4">Recombinase family protein</fullName>
    </submittedName>
</protein>
<dbReference type="Gene3D" id="3.40.50.1390">
    <property type="entry name" value="Resolvase, N-terminal catalytic domain"/>
    <property type="match status" value="1"/>
</dbReference>
<dbReference type="SUPFAM" id="SSF53041">
    <property type="entry name" value="Resolvase-like"/>
    <property type="match status" value="1"/>
</dbReference>
<gene>
    <name evidence="4" type="ORF">ACFO4E_09970</name>
</gene>
<proteinExistence type="predicted"/>
<dbReference type="SMART" id="SM00857">
    <property type="entry name" value="Resolvase"/>
    <property type="match status" value="1"/>
</dbReference>
<name>A0ABV9DUU2_9ACTN</name>